<dbReference type="EMBL" id="KT184690">
    <property type="protein sequence ID" value="ALF05182.1"/>
    <property type="molecule type" value="Genomic_DNA"/>
</dbReference>
<organism evidence="1 2">
    <name type="scientific">Vaccinia virus</name>
    <name type="common">VACV</name>
    <name type="synonym">Orthopoxvirus vaccinia</name>
    <dbReference type="NCBI Taxonomy" id="10245"/>
    <lineage>
        <taxon>Viruses</taxon>
        <taxon>Varidnaviria</taxon>
        <taxon>Bamfordvirae</taxon>
        <taxon>Nucleocytoviricota</taxon>
        <taxon>Pokkesviricetes</taxon>
        <taxon>Chitovirales</taxon>
        <taxon>Poxviridae</taxon>
        <taxon>Chordopoxvirinae</taxon>
        <taxon>Orthopoxvirus</taxon>
    </lineage>
</organism>
<gene>
    <name evidence="1" type="ORF">VACV_IOC_B141_212</name>
</gene>
<keyword evidence="1" id="KW-0418">Kinase</keyword>
<evidence type="ECO:0000313" key="1">
    <source>
        <dbReference type="EMBL" id="ALF05182.1"/>
    </source>
</evidence>
<reference evidence="1 2" key="1">
    <citation type="journal article" date="2015" name="J. Virol.">
        <title>Genomic Analysis, Phenotype, and Virulence of the Historical Brazilian Smallpox Vaccine Strain IOC: Implications for the Origins and Evolutionary Relationships of Vaccinia Virus.</title>
        <authorList>
            <person name="Medaglia M.L."/>
            <person name="Moussatche N."/>
            <person name="Nitsche A."/>
            <person name="Dabrowski P.W."/>
            <person name="Li Y."/>
            <person name="Damon I.K."/>
            <person name="Lucas C.G."/>
            <person name="Arruda L.B."/>
            <person name="Damaso C.R."/>
        </authorList>
    </citation>
    <scope>NUCLEOTIDE SEQUENCE [LARGE SCALE GENOMIC DNA]</scope>
    <source>
        <strain evidence="1">IOC</strain>
    </source>
</reference>
<proteinExistence type="predicted"/>
<accession>A0A0M4RHY0</accession>
<sequence length="56" mass="6121">MSGIVKSIILSGPSGSGKTMGIYLDLWCPIPLDFLVLWNEKVSITITLTERPSGRE</sequence>
<keyword evidence="1" id="KW-0808">Transferase</keyword>
<dbReference type="GO" id="GO:0016301">
    <property type="term" value="F:kinase activity"/>
    <property type="evidence" value="ECO:0007669"/>
    <property type="project" value="UniProtKB-KW"/>
</dbReference>
<name>A0A0M4RHY0_VACCV</name>
<dbReference type="Proteomes" id="UP000097422">
    <property type="component" value="Genome"/>
</dbReference>
<protein>
    <submittedName>
        <fullName evidence="1">Guanylate kinase</fullName>
    </submittedName>
</protein>
<evidence type="ECO:0000313" key="2">
    <source>
        <dbReference type="Proteomes" id="UP000097422"/>
    </source>
</evidence>